<gene>
    <name evidence="1" type="ORF">A4X03_0g7822</name>
</gene>
<sequence length="296" mass="33650">MTSRKLTKRAADYFRTFVRENIAHWAELMRELSPKQGWGDGDDVSYAHDAAMFLYTATDEQFLDFEMPKDFASGADLLKGLRLFRAQVDFYLKGVEEHMTQASAASQTIPFPVSTIYREYEKCLAAVDEAIRLLVPPSSASPPASDMEILKRIARRFPDVVAQLAKRRSGKPALDMTDEYDVQYLFLALLRLEFDDIRPEDAVPSVAGGSGRVDCHLKDRKILIEFKMTRPGYKAANLRKELADDFVLYGQDHDGHRLFAFVYDPGRHIENPRGIERDLSCPRLPLVEVVTVIREG</sequence>
<organism evidence="1 2">
    <name type="scientific">Tilletia caries</name>
    <name type="common">wheat bunt fungus</name>
    <dbReference type="NCBI Taxonomy" id="13290"/>
    <lineage>
        <taxon>Eukaryota</taxon>
        <taxon>Fungi</taxon>
        <taxon>Dikarya</taxon>
        <taxon>Basidiomycota</taxon>
        <taxon>Ustilaginomycotina</taxon>
        <taxon>Exobasidiomycetes</taxon>
        <taxon>Tilletiales</taxon>
        <taxon>Tilletiaceae</taxon>
        <taxon>Tilletia</taxon>
    </lineage>
</organism>
<name>A0A8T8SLV1_9BASI</name>
<reference evidence="1" key="1">
    <citation type="submission" date="2016-04" db="EMBL/GenBank/DDBJ databases">
        <authorList>
            <person name="Nguyen H.D."/>
            <person name="Kesanakurti P."/>
            <person name="Cullis J."/>
            <person name="Levesque C.A."/>
            <person name="Hambleton S."/>
        </authorList>
    </citation>
    <scope>NUCLEOTIDE SEQUENCE</scope>
    <source>
        <strain evidence="1">DAOMC 238032</strain>
    </source>
</reference>
<dbReference type="Pfam" id="PF18742">
    <property type="entry name" value="DpnII-MboI"/>
    <property type="match status" value="1"/>
</dbReference>
<dbReference type="Proteomes" id="UP000077671">
    <property type="component" value="Unassembled WGS sequence"/>
</dbReference>
<reference evidence="1" key="2">
    <citation type="journal article" date="2019" name="IMA Fungus">
        <title>Genome sequencing and comparison of five Tilletia species to identify candidate genes for the detection of regulated species infecting wheat.</title>
        <authorList>
            <person name="Nguyen H.D.T."/>
            <person name="Sultana T."/>
            <person name="Kesanakurti P."/>
            <person name="Hambleton S."/>
        </authorList>
    </citation>
    <scope>NUCLEOTIDE SEQUENCE</scope>
    <source>
        <strain evidence="1">DAOMC 238032</strain>
    </source>
</reference>
<evidence type="ECO:0000313" key="2">
    <source>
        <dbReference type="Proteomes" id="UP000077671"/>
    </source>
</evidence>
<accession>A0A8T8SLV1</accession>
<protein>
    <submittedName>
        <fullName evidence="1">Uncharacterized protein</fullName>
    </submittedName>
</protein>
<proteinExistence type="predicted"/>
<dbReference type="AlphaFoldDB" id="A0A8T8SLV1"/>
<evidence type="ECO:0000313" key="1">
    <source>
        <dbReference type="EMBL" id="KAE8243253.1"/>
    </source>
</evidence>
<comment type="caution">
    <text evidence="1">The sequence shown here is derived from an EMBL/GenBank/DDBJ whole genome shotgun (WGS) entry which is preliminary data.</text>
</comment>
<dbReference type="EMBL" id="LWDD02002027">
    <property type="protein sequence ID" value="KAE8243253.1"/>
    <property type="molecule type" value="Genomic_DNA"/>
</dbReference>